<dbReference type="Proteomes" id="UP000017746">
    <property type="component" value="Chromosome"/>
</dbReference>
<evidence type="ECO:0000256" key="3">
    <source>
        <dbReference type="SAM" id="Coils"/>
    </source>
</evidence>
<accession>U5W0Z6</accession>
<dbReference type="Gene3D" id="1.10.101.10">
    <property type="entry name" value="PGBD-like superfamily/PGBD"/>
    <property type="match status" value="1"/>
</dbReference>
<keyword evidence="7" id="KW-1185">Reference proteome</keyword>
<dbReference type="KEGG" id="afs:AFR_16735"/>
<dbReference type="Pfam" id="PF01471">
    <property type="entry name" value="PG_binding_1"/>
    <property type="match status" value="1"/>
</dbReference>
<dbReference type="InterPro" id="IPR036365">
    <property type="entry name" value="PGBD-like_sf"/>
</dbReference>
<dbReference type="InterPro" id="IPR002477">
    <property type="entry name" value="Peptidoglycan-bd-like"/>
</dbReference>
<feature type="domain" description="Peptidoglycan binding-like" evidence="5">
    <location>
        <begin position="164"/>
        <end position="199"/>
    </location>
</feature>
<dbReference type="HOGENOM" id="CLU_033064_0_0_11"/>
<keyword evidence="2 3" id="KW-0175">Coiled coil</keyword>
<evidence type="ECO:0000256" key="2">
    <source>
        <dbReference type="ARBA" id="ARBA00023054"/>
    </source>
</evidence>
<dbReference type="PATRIC" id="fig|1246995.3.peg.3393"/>
<keyword evidence="4" id="KW-0472">Membrane</keyword>
<reference evidence="6 7" key="1">
    <citation type="journal article" date="2014" name="J. Biotechnol.">
        <title>Complete genome sequence of the actinobacterium Actinoplanes friuliensis HAG 010964, producer of the lipopeptide antibiotic friulimycin.</title>
        <authorList>
            <person name="Ruckert C."/>
            <person name="Szczepanowski R."/>
            <person name="Albersmeier A."/>
            <person name="Goesmann A."/>
            <person name="Fischer N."/>
            <person name="Steinkamper A."/>
            <person name="Puhler A."/>
            <person name="Biener R."/>
            <person name="Schwartz D."/>
            <person name="Kalinowski J."/>
        </authorList>
    </citation>
    <scope>NUCLEOTIDE SEQUENCE [LARGE SCALE GENOMIC DNA]</scope>
    <source>
        <strain evidence="6 7">DSM 7358</strain>
    </source>
</reference>
<feature type="transmembrane region" description="Helical" evidence="4">
    <location>
        <begin position="40"/>
        <end position="62"/>
    </location>
</feature>
<dbReference type="InterPro" id="IPR050465">
    <property type="entry name" value="UPF0194_transport"/>
</dbReference>
<dbReference type="PANTHER" id="PTHR32347">
    <property type="entry name" value="EFFLUX SYSTEM COMPONENT YKNX-RELATED"/>
    <property type="match status" value="1"/>
</dbReference>
<dbReference type="OrthoDB" id="3268648at2"/>
<dbReference type="PANTHER" id="PTHR32347:SF23">
    <property type="entry name" value="BLL5650 PROTEIN"/>
    <property type="match status" value="1"/>
</dbReference>
<keyword evidence="4" id="KW-1133">Transmembrane helix</keyword>
<dbReference type="InterPro" id="IPR036366">
    <property type="entry name" value="PGBDSf"/>
</dbReference>
<name>U5W0Z6_9ACTN</name>
<evidence type="ECO:0000256" key="4">
    <source>
        <dbReference type="SAM" id="Phobius"/>
    </source>
</evidence>
<dbReference type="GO" id="GO:0030313">
    <property type="term" value="C:cell envelope"/>
    <property type="evidence" value="ECO:0007669"/>
    <property type="project" value="UniProtKB-SubCell"/>
</dbReference>
<keyword evidence="4" id="KW-0812">Transmembrane</keyword>
<dbReference type="STRING" id="1246995.AFR_16735"/>
<dbReference type="AlphaFoldDB" id="U5W0Z6"/>
<dbReference type="RefSeq" id="WP_023361723.1">
    <property type="nucleotide sequence ID" value="NC_022657.1"/>
</dbReference>
<comment type="subcellular location">
    <subcellularLocation>
        <location evidence="1">Cell envelope</location>
    </subcellularLocation>
</comment>
<evidence type="ECO:0000313" key="7">
    <source>
        <dbReference type="Proteomes" id="UP000017746"/>
    </source>
</evidence>
<evidence type="ECO:0000313" key="6">
    <source>
        <dbReference type="EMBL" id="AGZ41625.1"/>
    </source>
</evidence>
<feature type="coiled-coil region" evidence="3">
    <location>
        <begin position="256"/>
        <end position="283"/>
    </location>
</feature>
<evidence type="ECO:0000259" key="5">
    <source>
        <dbReference type="Pfam" id="PF01471"/>
    </source>
</evidence>
<protein>
    <submittedName>
        <fullName evidence="6">Peptidoglycan-binding domain 1 protein</fullName>
    </submittedName>
</protein>
<evidence type="ECO:0000256" key="1">
    <source>
        <dbReference type="ARBA" id="ARBA00004196"/>
    </source>
</evidence>
<proteinExistence type="predicted"/>
<sequence>MFGFAWDRPDGEQILEEPAAAPAPAPREDGPVRRNGRRRWALLMAGGATLLSLGGLIGASFVQSPEQQRASALPPAPSVLTATVEERLLASTVVTRGEVGADRQVEVTPASAQGAEVTVVTAVRTRVGAKIKPGDVVLTVSGRPLMILPGAIPAYRDLKPGDEGDDIAQLQSALRRLGHYDSGDRRGWFGPSTKAAVRRLYADIGYEVPDTGGPGGQEDREPLRAADDAVGAARSAVTSLKARLAAATPPPSAPGEPTLKDQLKAAKRTLARAEQDRRDLVARTGPMVPLAEAAFLTTFPATVVAVGRKVGDPVEAPLITFATGRLTVTAKLQPEQASLLRPGMPVEILSETLREKATGVVGTVGKLTTDRSGGDGEEGQAAGLPYVPVTVTTKKALGNQWNNLDVRLTVTAAQTSGKVLVVPVSAVSASADGTTTVSVSRPSGDLVRVSVEPGVSGDGFIAVTPAADATLAAGDRVVVGR</sequence>
<dbReference type="EMBL" id="CP006272">
    <property type="protein sequence ID" value="AGZ41625.1"/>
    <property type="molecule type" value="Genomic_DNA"/>
</dbReference>
<dbReference type="SUPFAM" id="SSF47090">
    <property type="entry name" value="PGBD-like"/>
    <property type="match status" value="1"/>
</dbReference>
<organism evidence="6 7">
    <name type="scientific">Actinoplanes friuliensis DSM 7358</name>
    <dbReference type="NCBI Taxonomy" id="1246995"/>
    <lineage>
        <taxon>Bacteria</taxon>
        <taxon>Bacillati</taxon>
        <taxon>Actinomycetota</taxon>
        <taxon>Actinomycetes</taxon>
        <taxon>Micromonosporales</taxon>
        <taxon>Micromonosporaceae</taxon>
        <taxon>Actinoplanes</taxon>
    </lineage>
</organism>
<gene>
    <name evidence="6" type="ORF">AFR_16735</name>
</gene>
<dbReference type="eggNOG" id="COG0845">
    <property type="taxonomic scope" value="Bacteria"/>
</dbReference>
<dbReference type="Gene3D" id="2.40.420.20">
    <property type="match status" value="1"/>
</dbReference>